<gene>
    <name evidence="2" type="ORF">KGM_200742</name>
</gene>
<dbReference type="Proteomes" id="UP000007151">
    <property type="component" value="Unassembled WGS sequence"/>
</dbReference>
<reference evidence="2 3" key="1">
    <citation type="journal article" date="2011" name="Cell">
        <title>The monarch butterfly genome yields insights into long-distance migration.</title>
        <authorList>
            <person name="Zhan S."/>
            <person name="Merlin C."/>
            <person name="Boore J.L."/>
            <person name="Reppert S.M."/>
        </authorList>
    </citation>
    <scope>NUCLEOTIDE SEQUENCE [LARGE SCALE GENOMIC DNA]</scope>
    <source>
        <strain evidence="2">F-2</strain>
    </source>
</reference>
<evidence type="ECO:0000313" key="2">
    <source>
        <dbReference type="EMBL" id="OWR46034.1"/>
    </source>
</evidence>
<accession>A0A212EX76</accession>
<feature type="compositionally biased region" description="Low complexity" evidence="1">
    <location>
        <begin position="147"/>
        <end position="157"/>
    </location>
</feature>
<comment type="caution">
    <text evidence="2">The sequence shown here is derived from an EMBL/GenBank/DDBJ whole genome shotgun (WGS) entry which is preliminary data.</text>
</comment>
<dbReference type="AlphaFoldDB" id="A0A212EX76"/>
<proteinExistence type="predicted"/>
<keyword evidence="3" id="KW-1185">Reference proteome</keyword>
<name>A0A212EX76_DANPL</name>
<dbReference type="KEGG" id="dpl:KGM_200742"/>
<evidence type="ECO:0000256" key="1">
    <source>
        <dbReference type="SAM" id="MobiDB-lite"/>
    </source>
</evidence>
<organism evidence="2 3">
    <name type="scientific">Danaus plexippus plexippus</name>
    <dbReference type="NCBI Taxonomy" id="278856"/>
    <lineage>
        <taxon>Eukaryota</taxon>
        <taxon>Metazoa</taxon>
        <taxon>Ecdysozoa</taxon>
        <taxon>Arthropoda</taxon>
        <taxon>Hexapoda</taxon>
        <taxon>Insecta</taxon>
        <taxon>Pterygota</taxon>
        <taxon>Neoptera</taxon>
        <taxon>Endopterygota</taxon>
        <taxon>Lepidoptera</taxon>
        <taxon>Glossata</taxon>
        <taxon>Ditrysia</taxon>
        <taxon>Papilionoidea</taxon>
        <taxon>Nymphalidae</taxon>
        <taxon>Danainae</taxon>
        <taxon>Danaini</taxon>
        <taxon>Danaina</taxon>
        <taxon>Danaus</taxon>
        <taxon>Danaus</taxon>
    </lineage>
</organism>
<dbReference type="EMBL" id="AGBW02011847">
    <property type="protein sequence ID" value="OWR46034.1"/>
    <property type="molecule type" value="Genomic_DNA"/>
</dbReference>
<evidence type="ECO:0000313" key="3">
    <source>
        <dbReference type="Proteomes" id="UP000007151"/>
    </source>
</evidence>
<sequence>MQIVRARTRGHARACAGLPKKLNIYRTIEIWNIRPGSDDPRPPASSQHAPAPDAAALYHTHNNSYTCGGGDASVRRHSHSGTGTTGLALDLARIQTRRTEARPADRHRSRVAARFYDLHDYYNIAMTRMNLRWRNGASGGVGRGRAARSVKAGSGARPRQLVNIRSI</sequence>
<dbReference type="InParanoid" id="A0A212EX76"/>
<feature type="region of interest" description="Disordered" evidence="1">
    <location>
        <begin position="138"/>
        <end position="157"/>
    </location>
</feature>
<protein>
    <submittedName>
        <fullName evidence="2">Uncharacterized protein</fullName>
    </submittedName>
</protein>